<keyword evidence="4 5" id="KW-0143">Chaperone</keyword>
<evidence type="ECO:0000256" key="2">
    <source>
        <dbReference type="ARBA" id="ARBA00022517"/>
    </source>
</evidence>
<comment type="subcellular location">
    <subcellularLocation>
        <location evidence="5">Cytoplasm</location>
    </subcellularLocation>
</comment>
<comment type="subunit">
    <text evidence="5">Binds ribosomal protein uS19.</text>
</comment>
<evidence type="ECO:0000259" key="7">
    <source>
        <dbReference type="Pfam" id="PF24986"/>
    </source>
</evidence>
<dbReference type="InterPro" id="IPR056792">
    <property type="entry name" value="PRC_RimM"/>
</dbReference>
<dbReference type="InterPro" id="IPR011033">
    <property type="entry name" value="PRC_barrel-like_sf"/>
</dbReference>
<dbReference type="GO" id="GO:0042274">
    <property type="term" value="P:ribosomal small subunit biogenesis"/>
    <property type="evidence" value="ECO:0007669"/>
    <property type="project" value="UniProtKB-UniRule"/>
</dbReference>
<keyword evidence="2 5" id="KW-0690">Ribosome biogenesis</keyword>
<dbReference type="EMBL" id="JADIMT010000016">
    <property type="protein sequence ID" value="MBO8435523.1"/>
    <property type="molecule type" value="Genomic_DNA"/>
</dbReference>
<dbReference type="GO" id="GO:0005737">
    <property type="term" value="C:cytoplasm"/>
    <property type="evidence" value="ECO:0007669"/>
    <property type="project" value="UniProtKB-SubCell"/>
</dbReference>
<dbReference type="GO" id="GO:0005840">
    <property type="term" value="C:ribosome"/>
    <property type="evidence" value="ECO:0007669"/>
    <property type="project" value="InterPro"/>
</dbReference>
<reference evidence="8" key="2">
    <citation type="journal article" date="2021" name="PeerJ">
        <title>Extensive microbial diversity within the chicken gut microbiome revealed by metagenomics and culture.</title>
        <authorList>
            <person name="Gilroy R."/>
            <person name="Ravi A."/>
            <person name="Getino M."/>
            <person name="Pursley I."/>
            <person name="Horton D.L."/>
            <person name="Alikhan N.F."/>
            <person name="Baker D."/>
            <person name="Gharbi K."/>
            <person name="Hall N."/>
            <person name="Watson M."/>
            <person name="Adriaenssens E.M."/>
            <person name="Foster-Nyarko E."/>
            <person name="Jarju S."/>
            <person name="Secka A."/>
            <person name="Antonio M."/>
            <person name="Oren A."/>
            <person name="Chaudhuri R.R."/>
            <person name="La Ragione R."/>
            <person name="Hildebrand F."/>
            <person name="Pallen M.J."/>
        </authorList>
    </citation>
    <scope>NUCLEOTIDE SEQUENCE</scope>
    <source>
        <strain evidence="8">7293</strain>
    </source>
</reference>
<evidence type="ECO:0000256" key="4">
    <source>
        <dbReference type="ARBA" id="ARBA00023186"/>
    </source>
</evidence>
<dbReference type="PANTHER" id="PTHR33692:SF1">
    <property type="entry name" value="RIBOSOME MATURATION FACTOR RIMM"/>
    <property type="match status" value="1"/>
</dbReference>
<sequence length="168" mass="18637">MEELLSTATIGRTHGVEGFLRVYSLSGEYAHLKKLKSAVAVFPDGREKLLSVLQVRTQGDNLLMKFSGYETPESARLLSGAVLKVKREDARKLKKGEYYIADLYNLSVIYNGEAIGVIRSVSEGAQAMLLNVERNGKIYLVPNLPVFVSRPDFEKGTIELLMGELVDL</sequence>
<dbReference type="GO" id="GO:0043022">
    <property type="term" value="F:ribosome binding"/>
    <property type="evidence" value="ECO:0007669"/>
    <property type="project" value="InterPro"/>
</dbReference>
<evidence type="ECO:0000256" key="5">
    <source>
        <dbReference type="HAMAP-Rule" id="MF_00014"/>
    </source>
</evidence>
<dbReference type="Pfam" id="PF24986">
    <property type="entry name" value="PRC_RimM"/>
    <property type="match status" value="1"/>
</dbReference>
<evidence type="ECO:0000313" key="9">
    <source>
        <dbReference type="Proteomes" id="UP000823615"/>
    </source>
</evidence>
<evidence type="ECO:0000256" key="3">
    <source>
        <dbReference type="ARBA" id="ARBA00022552"/>
    </source>
</evidence>
<dbReference type="Proteomes" id="UP000823615">
    <property type="component" value="Unassembled WGS sequence"/>
</dbReference>
<feature type="domain" description="Ribosome maturation factor RimM PRC barrel" evidence="7">
    <location>
        <begin position="102"/>
        <end position="160"/>
    </location>
</feature>
<accession>A0A9D9DZ65</accession>
<dbReference type="Gene3D" id="2.30.30.240">
    <property type="entry name" value="PRC-barrel domain"/>
    <property type="match status" value="1"/>
</dbReference>
<dbReference type="SUPFAM" id="SSF50346">
    <property type="entry name" value="PRC-barrel domain"/>
    <property type="match status" value="1"/>
</dbReference>
<dbReference type="GO" id="GO:0006364">
    <property type="term" value="P:rRNA processing"/>
    <property type="evidence" value="ECO:0007669"/>
    <property type="project" value="UniProtKB-UniRule"/>
</dbReference>
<evidence type="ECO:0000259" key="6">
    <source>
        <dbReference type="Pfam" id="PF01782"/>
    </source>
</evidence>
<dbReference type="Pfam" id="PF01782">
    <property type="entry name" value="RimM"/>
    <property type="match status" value="1"/>
</dbReference>
<comment type="function">
    <text evidence="5">An accessory protein needed during the final step in the assembly of 30S ribosomal subunit, possibly for assembly of the head region. Essential for efficient processing of 16S rRNA. May be needed both before and after RbfA during the maturation of 16S rRNA. It has affinity for free ribosomal 30S subunits but not for 70S ribosomes.</text>
</comment>
<dbReference type="SUPFAM" id="SSF50447">
    <property type="entry name" value="Translation proteins"/>
    <property type="match status" value="1"/>
</dbReference>
<dbReference type="InterPro" id="IPR011961">
    <property type="entry name" value="RimM"/>
</dbReference>
<dbReference type="NCBIfam" id="TIGR02273">
    <property type="entry name" value="16S_RimM"/>
    <property type="match status" value="1"/>
</dbReference>
<keyword evidence="1 5" id="KW-0963">Cytoplasm</keyword>
<evidence type="ECO:0000313" key="8">
    <source>
        <dbReference type="EMBL" id="MBO8435523.1"/>
    </source>
</evidence>
<proteinExistence type="inferred from homology"/>
<dbReference type="AlphaFoldDB" id="A0A9D9DZ65"/>
<comment type="similarity">
    <text evidence="5">Belongs to the RimM family.</text>
</comment>
<dbReference type="HAMAP" id="MF_00014">
    <property type="entry name" value="Ribosome_mat_RimM"/>
    <property type="match status" value="1"/>
</dbReference>
<evidence type="ECO:0000256" key="1">
    <source>
        <dbReference type="ARBA" id="ARBA00022490"/>
    </source>
</evidence>
<name>A0A9D9DZ65_9SPIO</name>
<dbReference type="InterPro" id="IPR036976">
    <property type="entry name" value="RimM_N_sf"/>
</dbReference>
<organism evidence="8 9">
    <name type="scientific">Candidatus Ornithospirochaeta stercoripullorum</name>
    <dbReference type="NCBI Taxonomy" id="2840899"/>
    <lineage>
        <taxon>Bacteria</taxon>
        <taxon>Pseudomonadati</taxon>
        <taxon>Spirochaetota</taxon>
        <taxon>Spirochaetia</taxon>
        <taxon>Spirochaetales</taxon>
        <taxon>Spirochaetaceae</taxon>
        <taxon>Spirochaetaceae incertae sedis</taxon>
        <taxon>Candidatus Ornithospirochaeta</taxon>
    </lineage>
</organism>
<feature type="domain" description="RimM N-terminal" evidence="6">
    <location>
        <begin position="8"/>
        <end position="89"/>
    </location>
</feature>
<dbReference type="InterPro" id="IPR002676">
    <property type="entry name" value="RimM_N"/>
</dbReference>
<comment type="domain">
    <text evidence="5">The PRC barrel domain binds ribosomal protein uS19.</text>
</comment>
<gene>
    <name evidence="5 8" type="primary">rimM</name>
    <name evidence="8" type="ORF">IAA97_00885</name>
</gene>
<protein>
    <recommendedName>
        <fullName evidence="5">Ribosome maturation factor RimM</fullName>
    </recommendedName>
</protein>
<dbReference type="Gene3D" id="2.40.30.60">
    <property type="entry name" value="RimM"/>
    <property type="match status" value="1"/>
</dbReference>
<reference evidence="8" key="1">
    <citation type="submission" date="2020-10" db="EMBL/GenBank/DDBJ databases">
        <authorList>
            <person name="Gilroy R."/>
        </authorList>
    </citation>
    <scope>NUCLEOTIDE SEQUENCE</scope>
    <source>
        <strain evidence="8">7293</strain>
    </source>
</reference>
<comment type="caution">
    <text evidence="8">The sequence shown here is derived from an EMBL/GenBank/DDBJ whole genome shotgun (WGS) entry which is preliminary data.</text>
</comment>
<keyword evidence="3 5" id="KW-0698">rRNA processing</keyword>
<dbReference type="PANTHER" id="PTHR33692">
    <property type="entry name" value="RIBOSOME MATURATION FACTOR RIMM"/>
    <property type="match status" value="1"/>
</dbReference>
<dbReference type="InterPro" id="IPR009000">
    <property type="entry name" value="Transl_B-barrel_sf"/>
</dbReference>